<evidence type="ECO:0000256" key="3">
    <source>
        <dbReference type="ARBA" id="ARBA00023125"/>
    </source>
</evidence>
<evidence type="ECO:0000259" key="7">
    <source>
        <dbReference type="PROSITE" id="PS51755"/>
    </source>
</evidence>
<gene>
    <name evidence="8" type="ORF">BJ968_003224</name>
</gene>
<dbReference type="Proteomes" id="UP000521922">
    <property type="component" value="Unassembled WGS sequence"/>
</dbReference>
<dbReference type="GO" id="GO:0006355">
    <property type="term" value="P:regulation of DNA-templated transcription"/>
    <property type="evidence" value="ECO:0007669"/>
    <property type="project" value="InterPro"/>
</dbReference>
<dbReference type="AlphaFoldDB" id="A0A7Y9DNB2"/>
<evidence type="ECO:0000313" key="8">
    <source>
        <dbReference type="EMBL" id="NYD23684.1"/>
    </source>
</evidence>
<dbReference type="Pfam" id="PF00486">
    <property type="entry name" value="Trans_reg_C"/>
    <property type="match status" value="1"/>
</dbReference>
<dbReference type="Pfam" id="PF13191">
    <property type="entry name" value="AAA_16"/>
    <property type="match status" value="1"/>
</dbReference>
<reference evidence="8 9" key="1">
    <citation type="submission" date="2020-07" db="EMBL/GenBank/DDBJ databases">
        <title>Sequencing the genomes of 1000 actinobacteria strains.</title>
        <authorList>
            <person name="Klenk H.-P."/>
        </authorList>
    </citation>
    <scope>NUCLEOTIDE SEQUENCE [LARGE SCALE GENOMIC DNA]</scope>
    <source>
        <strain evidence="8 9">DSM 7487</strain>
    </source>
</reference>
<sequence length="1232" mass="129104">MDGTGAGPGGLQLTVFGGLVARRAGRELDLGGPRQRSVLARLLVARGAALTPARLADDVWDGDPPPSSTSALQAYLSRLRRALDPQRGPDSTAALVRTPVGYALQLPEDAVDLWRFERLVDHATASPLEQALPLLEQALALHRAPALQEWAGSRWADQEASRVGELRAVAAERLVAGRLELSVADQAGVLVPELESLVAQEPLREERWRLLALALYRGARQSDALLALRRARRVLREELGVDPGPALRELEAAVLDQDPRLLPAPRPPVRAAGPEGPPGPPGPAAGPPASALAERDGEVGQLRLALGEALSSSGATVLVEGPAGIGKSRLLQEAGHLARGERAQVLTARASALEAAFAFGVVRQLFEPLLVDPRQREGLLRGPAAPAAAVFDAATAPGDRAGRQDEQPDGRPGAPAQGAFGALHALYWLVVGLSSQAPLVLVVDDLQWADTSSLRFLAYLAHRLDGLPVLLVTAVRTGEQGLDAPVIAEIAAHPGTRVLRPAPLSGAAVAGVVRERLGEPDPLFTAACHRSTGGNPLLLRQVLRALQADGARPDSAHTDRVIAIGSRAVAGVVLLRLSRLAPGCDRLARAVAVLGDEQPLVAAAAMAGLDVPAAALAADVLAAAEIFREGHPLAFVHPLVREAVYRGVPAGERALAHEAAADVLGAHGASAEQVAAHLLHAPPRGRPQAAATLRQAARVAAGRGAPESAVLYLVRALEEVPEEPDRTGALLEVGELEQLTDGAAAIGHLREALARARSAPERARTAVRLVFTLVMAGPRGEAVDLARAERAALPVGPDGAGDAELDDHRQALDALARIASFMHGYEAMWAGDDLPEPTGDGPGARMLAVAVAWELHVTAGDLQRCARLCRWALEGEVLVAADPGLFWVIAVMTLELLGQDVEATWDDALQRAQAQGSVISAMGVLLWRGRARWSAGDLREAEHLLGAHDDIGARWAPHAIGITYARAFLAGVALDRGHLPRARELVEAARRGARAGDGAHFGVEAAAALALAEGRPREALDLLDPLTRRPPVTVPAWYGWRPLRARALAALGHPGEAAAVLREELALARAGGSARCTGQALRLLAEVAVDGAEALLREAVAVLTASTARLELARAQAALAAVVEAGDPREAAALRRSALELAEDCGAESLHRELTDLVRGGDADAAQAVRARRHRRLCATEDRAARLLAQGTDVHGIAAALFLTPVAVHGLLQQVKSTLQVQDDEDLAAALP</sequence>
<evidence type="ECO:0000256" key="2">
    <source>
        <dbReference type="ARBA" id="ARBA00023015"/>
    </source>
</evidence>
<dbReference type="InterPro" id="IPR016032">
    <property type="entry name" value="Sig_transdc_resp-reg_C-effctor"/>
</dbReference>
<dbReference type="GO" id="GO:0003677">
    <property type="term" value="F:DNA binding"/>
    <property type="evidence" value="ECO:0007669"/>
    <property type="project" value="UniProtKB-UniRule"/>
</dbReference>
<proteinExistence type="inferred from homology"/>
<accession>A0A7Y9DNB2</accession>
<dbReference type="InterPro" id="IPR005158">
    <property type="entry name" value="BTAD"/>
</dbReference>
<evidence type="ECO:0000256" key="5">
    <source>
        <dbReference type="PROSITE-ProRule" id="PRU01091"/>
    </source>
</evidence>
<dbReference type="SMART" id="SM01043">
    <property type="entry name" value="BTAD"/>
    <property type="match status" value="1"/>
</dbReference>
<dbReference type="SUPFAM" id="SSF48452">
    <property type="entry name" value="TPR-like"/>
    <property type="match status" value="1"/>
</dbReference>
<comment type="caution">
    <text evidence="8">The sequence shown here is derived from an EMBL/GenBank/DDBJ whole genome shotgun (WGS) entry which is preliminary data.</text>
</comment>
<name>A0A7Y9DNB2_9ACTN</name>
<evidence type="ECO:0000256" key="4">
    <source>
        <dbReference type="ARBA" id="ARBA00023163"/>
    </source>
</evidence>
<feature type="DNA-binding region" description="OmpR/PhoB-type" evidence="5">
    <location>
        <begin position="1"/>
        <end position="106"/>
    </location>
</feature>
<evidence type="ECO:0000256" key="6">
    <source>
        <dbReference type="SAM" id="MobiDB-lite"/>
    </source>
</evidence>
<feature type="region of interest" description="Disordered" evidence="6">
    <location>
        <begin position="258"/>
        <end position="291"/>
    </location>
</feature>
<dbReference type="GO" id="GO:0000160">
    <property type="term" value="P:phosphorelay signal transduction system"/>
    <property type="evidence" value="ECO:0007669"/>
    <property type="project" value="InterPro"/>
</dbReference>
<dbReference type="InterPro" id="IPR027417">
    <property type="entry name" value="P-loop_NTPase"/>
</dbReference>
<dbReference type="SMART" id="SM00862">
    <property type="entry name" value="Trans_reg_C"/>
    <property type="match status" value="1"/>
</dbReference>
<dbReference type="EMBL" id="JACCBB010000001">
    <property type="protein sequence ID" value="NYD23684.1"/>
    <property type="molecule type" value="Genomic_DNA"/>
</dbReference>
<dbReference type="PROSITE" id="PS51755">
    <property type="entry name" value="OMPR_PHOB"/>
    <property type="match status" value="1"/>
</dbReference>
<evidence type="ECO:0000313" key="9">
    <source>
        <dbReference type="Proteomes" id="UP000521922"/>
    </source>
</evidence>
<keyword evidence="3 5" id="KW-0238">DNA-binding</keyword>
<dbReference type="RefSeq" id="WP_179753577.1">
    <property type="nucleotide sequence ID" value="NZ_JACCBB010000001.1"/>
</dbReference>
<dbReference type="Gene3D" id="1.10.10.10">
    <property type="entry name" value="Winged helix-like DNA-binding domain superfamily/Winged helix DNA-binding domain"/>
    <property type="match status" value="1"/>
</dbReference>
<keyword evidence="9" id="KW-1185">Reference proteome</keyword>
<dbReference type="InterPro" id="IPR041664">
    <property type="entry name" value="AAA_16"/>
</dbReference>
<organism evidence="8 9">
    <name type="scientific">Kineococcus aurantiacus</name>
    <dbReference type="NCBI Taxonomy" id="37633"/>
    <lineage>
        <taxon>Bacteria</taxon>
        <taxon>Bacillati</taxon>
        <taxon>Actinomycetota</taxon>
        <taxon>Actinomycetes</taxon>
        <taxon>Kineosporiales</taxon>
        <taxon>Kineosporiaceae</taxon>
        <taxon>Kineococcus</taxon>
    </lineage>
</organism>
<dbReference type="Pfam" id="PF03704">
    <property type="entry name" value="BTAD"/>
    <property type="match status" value="1"/>
</dbReference>
<dbReference type="InterPro" id="IPR036388">
    <property type="entry name" value="WH-like_DNA-bd_sf"/>
</dbReference>
<dbReference type="SUPFAM" id="SSF52540">
    <property type="entry name" value="P-loop containing nucleoside triphosphate hydrolases"/>
    <property type="match status" value="1"/>
</dbReference>
<dbReference type="CDD" id="cd15831">
    <property type="entry name" value="BTAD"/>
    <property type="match status" value="1"/>
</dbReference>
<evidence type="ECO:0000256" key="1">
    <source>
        <dbReference type="ARBA" id="ARBA00005820"/>
    </source>
</evidence>
<dbReference type="InterPro" id="IPR001867">
    <property type="entry name" value="OmpR/PhoB-type_DNA-bd"/>
</dbReference>
<feature type="domain" description="OmpR/PhoB-type" evidence="7">
    <location>
        <begin position="1"/>
        <end position="106"/>
    </location>
</feature>
<dbReference type="PANTHER" id="PTHR35807">
    <property type="entry name" value="TRANSCRIPTIONAL REGULATOR REDD-RELATED"/>
    <property type="match status" value="1"/>
</dbReference>
<dbReference type="InterPro" id="IPR051677">
    <property type="entry name" value="AfsR-DnrI-RedD_regulator"/>
</dbReference>
<dbReference type="InterPro" id="IPR011990">
    <property type="entry name" value="TPR-like_helical_dom_sf"/>
</dbReference>
<feature type="compositionally biased region" description="Pro residues" evidence="6">
    <location>
        <begin position="275"/>
        <end position="286"/>
    </location>
</feature>
<protein>
    <submittedName>
        <fullName evidence="8">DNA-binding SARP family transcriptional activator/DNA-binding NarL/FixJ family response regulator</fullName>
    </submittedName>
</protein>
<keyword evidence="4" id="KW-0804">Transcription</keyword>
<dbReference type="SUPFAM" id="SSF46894">
    <property type="entry name" value="C-terminal effector domain of the bipartite response regulators"/>
    <property type="match status" value="1"/>
</dbReference>
<keyword evidence="2" id="KW-0805">Transcription regulation</keyword>
<dbReference type="PANTHER" id="PTHR35807:SF1">
    <property type="entry name" value="TRANSCRIPTIONAL REGULATOR REDD"/>
    <property type="match status" value="1"/>
</dbReference>
<dbReference type="Gene3D" id="1.25.40.10">
    <property type="entry name" value="Tetratricopeptide repeat domain"/>
    <property type="match status" value="1"/>
</dbReference>
<comment type="similarity">
    <text evidence="1">Belongs to the AfsR/DnrI/RedD regulatory family.</text>
</comment>